<sequence length="121" mass="14422">MKKSSFTTKNYQCPRIQVHKLIRKKKYLKNKSLNYQQLTQNQQEIINMEYEKSQLAQKEQNFIQLRIRTALDAKKYKKKVKIPKSSQQIPIHENSFANQVSSINFDVGSNKKDLKNVDYFH</sequence>
<accession>A0A8S1NWY4</accession>
<dbReference type="Proteomes" id="UP000692954">
    <property type="component" value="Unassembled WGS sequence"/>
</dbReference>
<comment type="caution">
    <text evidence="1">The sequence shown here is derived from an EMBL/GenBank/DDBJ whole genome shotgun (WGS) entry which is preliminary data.</text>
</comment>
<name>A0A8S1NWY4_9CILI</name>
<reference evidence="1" key="1">
    <citation type="submission" date="2021-01" db="EMBL/GenBank/DDBJ databases">
        <authorList>
            <consortium name="Genoscope - CEA"/>
            <person name="William W."/>
        </authorList>
    </citation>
    <scope>NUCLEOTIDE SEQUENCE</scope>
</reference>
<dbReference type="EMBL" id="CAJJDN010000068">
    <property type="protein sequence ID" value="CAD8097248.1"/>
    <property type="molecule type" value="Genomic_DNA"/>
</dbReference>
<keyword evidence="2" id="KW-1185">Reference proteome</keyword>
<gene>
    <name evidence="1" type="ORF">PSON_ATCC_30995.1.T0680047</name>
</gene>
<evidence type="ECO:0000313" key="1">
    <source>
        <dbReference type="EMBL" id="CAD8097248.1"/>
    </source>
</evidence>
<dbReference type="AlphaFoldDB" id="A0A8S1NWY4"/>
<evidence type="ECO:0000313" key="2">
    <source>
        <dbReference type="Proteomes" id="UP000692954"/>
    </source>
</evidence>
<protein>
    <submittedName>
        <fullName evidence="1">Uncharacterized protein</fullName>
    </submittedName>
</protein>
<proteinExistence type="predicted"/>
<organism evidence="1 2">
    <name type="scientific">Paramecium sonneborni</name>
    <dbReference type="NCBI Taxonomy" id="65129"/>
    <lineage>
        <taxon>Eukaryota</taxon>
        <taxon>Sar</taxon>
        <taxon>Alveolata</taxon>
        <taxon>Ciliophora</taxon>
        <taxon>Intramacronucleata</taxon>
        <taxon>Oligohymenophorea</taxon>
        <taxon>Peniculida</taxon>
        <taxon>Parameciidae</taxon>
        <taxon>Paramecium</taxon>
    </lineage>
</organism>